<dbReference type="SMART" id="SM00317">
    <property type="entry name" value="SET"/>
    <property type="match status" value="1"/>
</dbReference>
<evidence type="ECO:0000256" key="2">
    <source>
        <dbReference type="ARBA" id="ARBA00022454"/>
    </source>
</evidence>
<dbReference type="GO" id="GO:0005694">
    <property type="term" value="C:chromosome"/>
    <property type="evidence" value="ECO:0007669"/>
    <property type="project" value="UniProtKB-SubCell"/>
</dbReference>
<evidence type="ECO:0000259" key="10">
    <source>
        <dbReference type="PROSITE" id="PS50280"/>
    </source>
</evidence>
<dbReference type="Proteomes" id="UP000015105">
    <property type="component" value="Chromosome 1D"/>
</dbReference>
<comment type="subcellular location">
    <subcellularLocation>
        <location evidence="1">Chromosome</location>
    </subcellularLocation>
    <subcellularLocation>
        <location evidence="8">Nucleus</location>
    </subcellularLocation>
</comment>
<dbReference type="InterPro" id="IPR036987">
    <property type="entry name" value="SRA-YDG_sf"/>
</dbReference>
<dbReference type="PROSITE" id="PS51015">
    <property type="entry name" value="YDG"/>
    <property type="match status" value="1"/>
</dbReference>
<name>A0A452Z0E5_AEGTS</name>
<dbReference type="SUPFAM" id="SSF82199">
    <property type="entry name" value="SET domain"/>
    <property type="match status" value="1"/>
</dbReference>
<evidence type="ECO:0008006" key="16">
    <source>
        <dbReference type="Google" id="ProtNLM"/>
    </source>
</evidence>
<evidence type="ECO:0000256" key="8">
    <source>
        <dbReference type="PROSITE-ProRule" id="PRU00358"/>
    </source>
</evidence>
<dbReference type="STRING" id="200361.A0A452Z0E5"/>
<dbReference type="SMART" id="SM00468">
    <property type="entry name" value="PreSET"/>
    <property type="match status" value="1"/>
</dbReference>
<evidence type="ECO:0000256" key="1">
    <source>
        <dbReference type="ARBA" id="ARBA00004286"/>
    </source>
</evidence>
<dbReference type="SMART" id="SM00508">
    <property type="entry name" value="PostSET"/>
    <property type="match status" value="1"/>
</dbReference>
<feature type="region of interest" description="Disordered" evidence="9">
    <location>
        <begin position="34"/>
        <end position="54"/>
    </location>
</feature>
<keyword evidence="5" id="KW-0949">S-adenosyl-L-methionine</keyword>
<feature type="region of interest" description="Disordered" evidence="9">
    <location>
        <begin position="345"/>
        <end position="366"/>
    </location>
</feature>
<dbReference type="EnsemblPlants" id="AET1Gv20589300.5">
    <property type="protein sequence ID" value="AET1Gv20589300.5"/>
    <property type="gene ID" value="AET1Gv20589300"/>
</dbReference>
<evidence type="ECO:0000256" key="4">
    <source>
        <dbReference type="ARBA" id="ARBA00022679"/>
    </source>
</evidence>
<dbReference type="Gene3D" id="2.30.280.10">
    <property type="entry name" value="SRA-YDG"/>
    <property type="match status" value="1"/>
</dbReference>
<dbReference type="InterPro" id="IPR015947">
    <property type="entry name" value="PUA-like_sf"/>
</dbReference>
<dbReference type="InterPro" id="IPR007728">
    <property type="entry name" value="Pre-SET_dom"/>
</dbReference>
<reference evidence="14" key="4">
    <citation type="submission" date="2019-03" db="UniProtKB">
        <authorList>
            <consortium name="EnsemblPlants"/>
        </authorList>
    </citation>
    <scope>IDENTIFICATION</scope>
</reference>
<dbReference type="GO" id="GO:0042054">
    <property type="term" value="F:histone methyltransferase activity"/>
    <property type="evidence" value="ECO:0007669"/>
    <property type="project" value="InterPro"/>
</dbReference>
<sequence length="880" mass="96916">KSSVPSWLRPPAPPSLSRRVRVLSRTSLLSALTQSLTQSLPKPSPPPQRRSLSAIPPAAAVMEVPGFADSPCRPRSARYAVKGYPNYAEEPDFCGPATPCRPRTARHARKGCLDYAEPPDARAVHAPCLPRSARDADKGCLDYAEPPDARASAAPCRPRSARYAEKGYPDYAEPDDFTDFAPRRPRSAPHTENGCPDDAGSVGRLGHKRDEGGVPVKKPVLHYVRRKQREAAKAAETAVDMLVPLLQGMEVESDAGALDGRKRRRTVTAPMATAMTACEVLALPKDNEEVAPVDGGADEHGGGGKSWRLRVKETLRAFSSNYLHFVQEEQQREQAVRQELKASRALKRQANNQDDEGFEEVKRPSKRPDLKALTKMQATNAVLYLEKRIGHLPGVEVGDQFYSRAEMVVLGIHGHWMKGIDYMGSKHQDKPGYQDLIFPLATCIVMSGAYEDDFDKADEIIYTGEGGNNLLGNGHQKTEQTLLRGNLALKNSKDNGNPIRVIRGHIEKNSYTGKVYTYDGLYKVVDCLSEKGVRGHLVFKFRLKRLEGQPPLTTSRVLFNRGDVHMPISELPGLVCRDISYGQENIPIPATNLVDNPPVPPSGFVYSKSLQIPEYIKIPADSIGCNCKGDCSSSTHCLCAVHNGSDLPYVSRQKKLSAKHVDSTHKNIGRLVEPKAVVFECGANCSCHCSCVNRTSQQGLQYHLEVFKTELKGWAVRTWDTILPGALICEYTGVLRRNAEVEGLLDNNYIFDIDCLQTIKGLDGRKQRSGSELHMASLQDEHDSEASQAPEYCIDAGSIGNIARFINHSCQPNLFIQCILSSHRDIKLAKIMLVAADTIPPLQELSYDYGYGMDSVIGPDGNVVKLACHCGASDCRKRLY</sequence>
<evidence type="ECO:0000256" key="7">
    <source>
        <dbReference type="ARBA" id="ARBA00023242"/>
    </source>
</evidence>
<dbReference type="Pfam" id="PF00856">
    <property type="entry name" value="SET"/>
    <property type="match status" value="1"/>
</dbReference>
<feature type="region of interest" description="Disordered" evidence="9">
    <location>
        <begin position="167"/>
        <end position="214"/>
    </location>
</feature>
<evidence type="ECO:0000259" key="11">
    <source>
        <dbReference type="PROSITE" id="PS50867"/>
    </source>
</evidence>
<dbReference type="InterPro" id="IPR025794">
    <property type="entry name" value="H3-K9-MeTrfase_plant"/>
</dbReference>
<keyword evidence="2" id="KW-0158">Chromosome</keyword>
<dbReference type="Pfam" id="PF02182">
    <property type="entry name" value="SAD_SRA"/>
    <property type="match status" value="1"/>
</dbReference>
<accession>A0A452Z0E5</accession>
<dbReference type="SUPFAM" id="SSF88697">
    <property type="entry name" value="PUA domain-like"/>
    <property type="match status" value="1"/>
</dbReference>
<reference evidence="14" key="5">
    <citation type="journal article" date="2021" name="G3 (Bethesda)">
        <title>Aegilops tauschii genome assembly Aet v5.0 features greater sequence contiguity and improved annotation.</title>
        <authorList>
            <person name="Wang L."/>
            <person name="Zhu T."/>
            <person name="Rodriguez J.C."/>
            <person name="Deal K.R."/>
            <person name="Dubcovsky J."/>
            <person name="McGuire P.E."/>
            <person name="Lux T."/>
            <person name="Spannagl M."/>
            <person name="Mayer K.F.X."/>
            <person name="Baldrich P."/>
            <person name="Meyers B.C."/>
            <person name="Huo N."/>
            <person name="Gu Y.Q."/>
            <person name="Zhou H."/>
            <person name="Devos K.M."/>
            <person name="Bennetzen J.L."/>
            <person name="Unver T."/>
            <person name="Budak H."/>
            <person name="Gulick P.J."/>
            <person name="Galiba G."/>
            <person name="Kalapos B."/>
            <person name="Nelson D.R."/>
            <person name="Li P."/>
            <person name="You F.M."/>
            <person name="Luo M.C."/>
            <person name="Dvorak J."/>
        </authorList>
    </citation>
    <scope>NUCLEOTIDE SEQUENCE [LARGE SCALE GENOMIC DNA]</scope>
    <source>
        <strain evidence="14">cv. AL8/78</strain>
    </source>
</reference>
<dbReference type="AlphaFoldDB" id="A0A452Z0E5"/>
<keyword evidence="3" id="KW-0489">Methyltransferase</keyword>
<evidence type="ECO:0000256" key="6">
    <source>
        <dbReference type="ARBA" id="ARBA00022853"/>
    </source>
</evidence>
<dbReference type="GO" id="GO:0008270">
    <property type="term" value="F:zinc ion binding"/>
    <property type="evidence" value="ECO:0007669"/>
    <property type="project" value="InterPro"/>
</dbReference>
<dbReference type="PROSITE" id="PS51575">
    <property type="entry name" value="SAM_MT43_SUVAR39_2"/>
    <property type="match status" value="1"/>
</dbReference>
<reference evidence="14" key="3">
    <citation type="journal article" date="2017" name="Nature">
        <title>Genome sequence of the progenitor of the wheat D genome Aegilops tauschii.</title>
        <authorList>
            <person name="Luo M.C."/>
            <person name="Gu Y.Q."/>
            <person name="Puiu D."/>
            <person name="Wang H."/>
            <person name="Twardziok S.O."/>
            <person name="Deal K.R."/>
            <person name="Huo N."/>
            <person name="Zhu T."/>
            <person name="Wang L."/>
            <person name="Wang Y."/>
            <person name="McGuire P.E."/>
            <person name="Liu S."/>
            <person name="Long H."/>
            <person name="Ramasamy R.K."/>
            <person name="Rodriguez J.C."/>
            <person name="Van S.L."/>
            <person name="Yuan L."/>
            <person name="Wang Z."/>
            <person name="Xia Z."/>
            <person name="Xiao L."/>
            <person name="Anderson O.D."/>
            <person name="Ouyang S."/>
            <person name="Liang Y."/>
            <person name="Zimin A.V."/>
            <person name="Pertea G."/>
            <person name="Qi P."/>
            <person name="Bennetzen J.L."/>
            <person name="Dai X."/>
            <person name="Dawson M.W."/>
            <person name="Muller H.G."/>
            <person name="Kugler K."/>
            <person name="Rivarola-Duarte L."/>
            <person name="Spannagl M."/>
            <person name="Mayer K.F.X."/>
            <person name="Lu F.H."/>
            <person name="Bevan M.W."/>
            <person name="Leroy P."/>
            <person name="Li P."/>
            <person name="You F.M."/>
            <person name="Sun Q."/>
            <person name="Liu Z."/>
            <person name="Lyons E."/>
            <person name="Wicker T."/>
            <person name="Salzberg S.L."/>
            <person name="Devos K.M."/>
            <person name="Dvorak J."/>
        </authorList>
    </citation>
    <scope>NUCLEOTIDE SEQUENCE [LARGE SCALE GENOMIC DNA]</scope>
    <source>
        <strain evidence="14">cv. AL8/78</strain>
    </source>
</reference>
<organism evidence="14 15">
    <name type="scientific">Aegilops tauschii subsp. strangulata</name>
    <name type="common">Goatgrass</name>
    <dbReference type="NCBI Taxonomy" id="200361"/>
    <lineage>
        <taxon>Eukaryota</taxon>
        <taxon>Viridiplantae</taxon>
        <taxon>Streptophyta</taxon>
        <taxon>Embryophyta</taxon>
        <taxon>Tracheophyta</taxon>
        <taxon>Spermatophyta</taxon>
        <taxon>Magnoliopsida</taxon>
        <taxon>Liliopsida</taxon>
        <taxon>Poales</taxon>
        <taxon>Poaceae</taxon>
        <taxon>BOP clade</taxon>
        <taxon>Pooideae</taxon>
        <taxon>Triticodae</taxon>
        <taxon>Triticeae</taxon>
        <taxon>Triticinae</taxon>
        <taxon>Aegilops</taxon>
    </lineage>
</organism>
<feature type="domain" description="Pre-SET" evidence="11">
    <location>
        <begin position="623"/>
        <end position="699"/>
    </location>
</feature>
<evidence type="ECO:0000259" key="13">
    <source>
        <dbReference type="PROSITE" id="PS51015"/>
    </source>
</evidence>
<dbReference type="Gramene" id="AET1Gv20589300.5">
    <property type="protein sequence ID" value="AET1Gv20589300.5"/>
    <property type="gene ID" value="AET1Gv20589300"/>
</dbReference>
<dbReference type="PANTHER" id="PTHR45660">
    <property type="entry name" value="HISTONE-LYSINE N-METHYLTRANSFERASE SETMAR"/>
    <property type="match status" value="1"/>
</dbReference>
<protein>
    <recommendedName>
        <fullName evidence="16">Histone-lysine N-methyltransferase</fullName>
    </recommendedName>
</protein>
<feature type="domain" description="SET" evidence="10">
    <location>
        <begin position="702"/>
        <end position="850"/>
    </location>
</feature>
<dbReference type="InterPro" id="IPR001214">
    <property type="entry name" value="SET_dom"/>
</dbReference>
<dbReference type="Gene3D" id="2.170.270.10">
    <property type="entry name" value="SET domain"/>
    <property type="match status" value="1"/>
</dbReference>
<dbReference type="GO" id="GO:0005634">
    <property type="term" value="C:nucleus"/>
    <property type="evidence" value="ECO:0007669"/>
    <property type="project" value="UniProtKB-SubCell"/>
</dbReference>
<proteinExistence type="predicted"/>
<evidence type="ECO:0000256" key="3">
    <source>
        <dbReference type="ARBA" id="ARBA00022603"/>
    </source>
</evidence>
<dbReference type="InterPro" id="IPR051357">
    <property type="entry name" value="H3K9_HMTase_SUVAR3-9"/>
</dbReference>
<dbReference type="GO" id="GO:0003690">
    <property type="term" value="F:double-stranded DNA binding"/>
    <property type="evidence" value="ECO:0007669"/>
    <property type="project" value="TreeGrafter"/>
</dbReference>
<keyword evidence="6" id="KW-0156">Chromatin regulator</keyword>
<reference evidence="15" key="2">
    <citation type="journal article" date="2017" name="Nat. Plants">
        <title>The Aegilops tauschii genome reveals multiple impacts of transposons.</title>
        <authorList>
            <person name="Zhao G."/>
            <person name="Zou C."/>
            <person name="Li K."/>
            <person name="Wang K."/>
            <person name="Li T."/>
            <person name="Gao L."/>
            <person name="Zhang X."/>
            <person name="Wang H."/>
            <person name="Yang Z."/>
            <person name="Liu X."/>
            <person name="Jiang W."/>
            <person name="Mao L."/>
            <person name="Kong X."/>
            <person name="Jiao Y."/>
            <person name="Jia J."/>
        </authorList>
    </citation>
    <scope>NUCLEOTIDE SEQUENCE [LARGE SCALE GENOMIC DNA]</scope>
    <source>
        <strain evidence="15">cv. AL8/78</strain>
    </source>
</reference>
<dbReference type="InterPro" id="IPR046341">
    <property type="entry name" value="SET_dom_sf"/>
</dbReference>
<evidence type="ECO:0000256" key="5">
    <source>
        <dbReference type="ARBA" id="ARBA00022691"/>
    </source>
</evidence>
<keyword evidence="15" id="KW-1185">Reference proteome</keyword>
<dbReference type="PROSITE" id="PS50867">
    <property type="entry name" value="PRE_SET"/>
    <property type="match status" value="1"/>
</dbReference>
<evidence type="ECO:0000313" key="14">
    <source>
        <dbReference type="EnsemblPlants" id="AET1Gv20589300.5"/>
    </source>
</evidence>
<dbReference type="SMART" id="SM00466">
    <property type="entry name" value="SRA"/>
    <property type="match status" value="1"/>
</dbReference>
<dbReference type="PANTHER" id="PTHR45660:SF94">
    <property type="entry name" value="HISTONE-LYSINE N-METHYLTRANSFERASE, H3 LYSINE-9 SPECIFIC SUVH4"/>
    <property type="match status" value="1"/>
</dbReference>
<dbReference type="PROSITE" id="PS50280">
    <property type="entry name" value="SET"/>
    <property type="match status" value="1"/>
</dbReference>
<keyword evidence="4" id="KW-0808">Transferase</keyword>
<dbReference type="Pfam" id="PF05033">
    <property type="entry name" value="Pre-SET"/>
    <property type="match status" value="1"/>
</dbReference>
<reference evidence="15" key="1">
    <citation type="journal article" date="2014" name="Science">
        <title>Ancient hybridizations among the ancestral genomes of bread wheat.</title>
        <authorList>
            <consortium name="International Wheat Genome Sequencing Consortium,"/>
            <person name="Marcussen T."/>
            <person name="Sandve S.R."/>
            <person name="Heier L."/>
            <person name="Spannagl M."/>
            <person name="Pfeifer M."/>
            <person name="Jakobsen K.S."/>
            <person name="Wulff B.B."/>
            <person name="Steuernagel B."/>
            <person name="Mayer K.F."/>
            <person name="Olsen O.A."/>
        </authorList>
    </citation>
    <scope>NUCLEOTIDE SEQUENCE [LARGE SCALE GENOMIC DNA]</scope>
    <source>
        <strain evidence="15">cv. AL8/78</strain>
    </source>
</reference>
<dbReference type="PROSITE" id="PS50868">
    <property type="entry name" value="POST_SET"/>
    <property type="match status" value="1"/>
</dbReference>
<feature type="domain" description="YDG" evidence="13">
    <location>
        <begin position="390"/>
        <end position="545"/>
    </location>
</feature>
<dbReference type="GO" id="GO:0032259">
    <property type="term" value="P:methylation"/>
    <property type="evidence" value="ECO:0007669"/>
    <property type="project" value="UniProtKB-KW"/>
</dbReference>
<feature type="domain" description="Post-SET" evidence="12">
    <location>
        <begin position="864"/>
        <end position="880"/>
    </location>
</feature>
<keyword evidence="7 8" id="KW-0539">Nucleus</keyword>
<dbReference type="InterPro" id="IPR003105">
    <property type="entry name" value="SRA_YDG"/>
</dbReference>
<evidence type="ECO:0000256" key="9">
    <source>
        <dbReference type="SAM" id="MobiDB-lite"/>
    </source>
</evidence>
<dbReference type="InterPro" id="IPR003616">
    <property type="entry name" value="Post-SET_dom"/>
</dbReference>
<evidence type="ECO:0000313" key="15">
    <source>
        <dbReference type="Proteomes" id="UP000015105"/>
    </source>
</evidence>
<evidence type="ECO:0000259" key="12">
    <source>
        <dbReference type="PROSITE" id="PS50868"/>
    </source>
</evidence>